<name>A0A819GST7_9BILA</name>
<dbReference type="Proteomes" id="UP000663842">
    <property type="component" value="Unassembled WGS sequence"/>
</dbReference>
<protein>
    <recommendedName>
        <fullName evidence="1">Endonuclease/exonuclease/phosphatase domain-containing protein</fullName>
    </recommendedName>
</protein>
<accession>A0A819GST7</accession>
<dbReference type="OrthoDB" id="10253982at2759"/>
<dbReference type="Proteomes" id="UP000663824">
    <property type="component" value="Unassembled WGS sequence"/>
</dbReference>
<dbReference type="Pfam" id="PF03372">
    <property type="entry name" value="Exo_endo_phos"/>
    <property type="match status" value="1"/>
</dbReference>
<organism evidence="9 12">
    <name type="scientific">Rotaria magnacalcarata</name>
    <dbReference type="NCBI Taxonomy" id="392030"/>
    <lineage>
        <taxon>Eukaryota</taxon>
        <taxon>Metazoa</taxon>
        <taxon>Spiralia</taxon>
        <taxon>Gnathifera</taxon>
        <taxon>Rotifera</taxon>
        <taxon>Eurotatoria</taxon>
        <taxon>Bdelloidea</taxon>
        <taxon>Philodinida</taxon>
        <taxon>Philodinidae</taxon>
        <taxon>Rotaria</taxon>
    </lineage>
</organism>
<evidence type="ECO:0000313" key="10">
    <source>
        <dbReference type="EMBL" id="CAF3919477.1"/>
    </source>
</evidence>
<evidence type="ECO:0000313" key="9">
    <source>
        <dbReference type="EMBL" id="CAF3888601.1"/>
    </source>
</evidence>
<evidence type="ECO:0000313" key="4">
    <source>
        <dbReference type="EMBL" id="CAF1934676.1"/>
    </source>
</evidence>
<dbReference type="Proteomes" id="UP000681967">
    <property type="component" value="Unassembled WGS sequence"/>
</dbReference>
<dbReference type="Proteomes" id="UP000663887">
    <property type="component" value="Unassembled WGS sequence"/>
</dbReference>
<dbReference type="AlphaFoldDB" id="A0A819GST7"/>
<dbReference type="EMBL" id="CAJNOV010011571">
    <property type="protein sequence ID" value="CAF1452569.1"/>
    <property type="molecule type" value="Genomic_DNA"/>
</dbReference>
<dbReference type="EMBL" id="CAJOBJ010000174">
    <property type="protein sequence ID" value="CAF3801716.1"/>
    <property type="molecule type" value="Genomic_DNA"/>
</dbReference>
<gene>
    <name evidence="7" type="ORF">BYL167_LOCUS1124</name>
    <name evidence="3" type="ORF">CJN711_LOCUS24654</name>
    <name evidence="8" type="ORF">GIL414_LOCUS1127</name>
    <name evidence="2" type="ORF">KQP761_LOCUS7799</name>
    <name evidence="4" type="ORF">MBJ925_LOCUS4809</name>
    <name evidence="9" type="ORF">OVN521_LOCUS8857</name>
    <name evidence="10" type="ORF">SMN809_LOCUS7589</name>
    <name evidence="11" type="ORF">UXM345_LOCUS12543</name>
    <name evidence="5" type="ORF">WKI299_LOCUS16839</name>
    <name evidence="6" type="ORF">XDN619_LOCUS29998</name>
</gene>
<dbReference type="EMBL" id="CAJNRF010006753">
    <property type="protein sequence ID" value="CAF2084422.1"/>
    <property type="molecule type" value="Genomic_DNA"/>
</dbReference>
<dbReference type="EMBL" id="CAJNRG010014834">
    <property type="protein sequence ID" value="CAF2157991.1"/>
    <property type="molecule type" value="Genomic_DNA"/>
</dbReference>
<evidence type="ECO:0000313" key="2">
    <source>
        <dbReference type="EMBL" id="CAF1362450.1"/>
    </source>
</evidence>
<dbReference type="Proteomes" id="UP000676336">
    <property type="component" value="Unassembled WGS sequence"/>
</dbReference>
<feature type="domain" description="Endonuclease/exonuclease/phosphatase" evidence="1">
    <location>
        <begin position="24"/>
        <end position="279"/>
    </location>
</feature>
<dbReference type="InterPro" id="IPR005135">
    <property type="entry name" value="Endo/exonuclease/phosphatase"/>
</dbReference>
<evidence type="ECO:0000259" key="1">
    <source>
        <dbReference type="Pfam" id="PF03372"/>
    </source>
</evidence>
<evidence type="ECO:0000313" key="7">
    <source>
        <dbReference type="EMBL" id="CAF3765868.1"/>
    </source>
</evidence>
<dbReference type="Proteomes" id="UP000663866">
    <property type="component" value="Unassembled WGS sequence"/>
</dbReference>
<evidence type="ECO:0000313" key="3">
    <source>
        <dbReference type="EMBL" id="CAF1452569.1"/>
    </source>
</evidence>
<evidence type="ECO:0000313" key="11">
    <source>
        <dbReference type="EMBL" id="CAF3937201.1"/>
    </source>
</evidence>
<dbReference type="GO" id="GO:0000175">
    <property type="term" value="F:3'-5'-RNA exonuclease activity"/>
    <property type="evidence" value="ECO:0007669"/>
    <property type="project" value="TreeGrafter"/>
</dbReference>
<evidence type="ECO:0000313" key="12">
    <source>
        <dbReference type="Proteomes" id="UP000663866"/>
    </source>
</evidence>
<evidence type="ECO:0000313" key="8">
    <source>
        <dbReference type="EMBL" id="CAF3801716.1"/>
    </source>
</evidence>
<dbReference type="EMBL" id="CAJOBH010000156">
    <property type="protein sequence ID" value="CAF3765868.1"/>
    <property type="molecule type" value="Genomic_DNA"/>
</dbReference>
<evidence type="ECO:0000313" key="5">
    <source>
        <dbReference type="EMBL" id="CAF2084422.1"/>
    </source>
</evidence>
<dbReference type="EMBL" id="CAJOBG010001045">
    <property type="protein sequence ID" value="CAF3888601.1"/>
    <property type="molecule type" value="Genomic_DNA"/>
</dbReference>
<dbReference type="EMBL" id="CAJNRE010001044">
    <property type="protein sequence ID" value="CAF1934676.1"/>
    <property type="molecule type" value="Genomic_DNA"/>
</dbReference>
<dbReference type="InterPro" id="IPR036691">
    <property type="entry name" value="Endo/exonu/phosph_ase_sf"/>
</dbReference>
<dbReference type="EMBL" id="CAJOBI010002228">
    <property type="protein sequence ID" value="CAF3919477.1"/>
    <property type="molecule type" value="Genomic_DNA"/>
</dbReference>
<dbReference type="PANTHER" id="PTHR12121:SF31">
    <property type="entry name" value="FAMILY PROTEIN, PUTATIVE, EXPRESSED-RELATED"/>
    <property type="match status" value="1"/>
</dbReference>
<evidence type="ECO:0000313" key="6">
    <source>
        <dbReference type="EMBL" id="CAF2157991.1"/>
    </source>
</evidence>
<dbReference type="EMBL" id="CAJNOW010002738">
    <property type="protein sequence ID" value="CAF1362450.1"/>
    <property type="molecule type" value="Genomic_DNA"/>
</dbReference>
<dbReference type="Proteomes" id="UP000663855">
    <property type="component" value="Unassembled WGS sequence"/>
</dbReference>
<dbReference type="Gene3D" id="3.60.10.10">
    <property type="entry name" value="Endonuclease/exonuclease/phosphatase"/>
    <property type="match status" value="1"/>
</dbReference>
<reference evidence="9" key="1">
    <citation type="submission" date="2021-02" db="EMBL/GenBank/DDBJ databases">
        <authorList>
            <person name="Nowell W R."/>
        </authorList>
    </citation>
    <scope>NUCLEOTIDE SEQUENCE</scope>
</reference>
<comment type="caution">
    <text evidence="9">The sequence shown here is derived from an EMBL/GenBank/DDBJ whole genome shotgun (WGS) entry which is preliminary data.</text>
</comment>
<dbReference type="EMBL" id="CAJOBF010001312">
    <property type="protein sequence ID" value="CAF3937201.1"/>
    <property type="molecule type" value="Genomic_DNA"/>
</dbReference>
<dbReference type="Proteomes" id="UP000681720">
    <property type="component" value="Unassembled WGS sequence"/>
</dbReference>
<dbReference type="SUPFAM" id="SSF56219">
    <property type="entry name" value="DNase I-like"/>
    <property type="match status" value="1"/>
</dbReference>
<dbReference type="Proteomes" id="UP000663834">
    <property type="component" value="Unassembled WGS sequence"/>
</dbReference>
<dbReference type="Proteomes" id="UP000663856">
    <property type="component" value="Unassembled WGS sequence"/>
</dbReference>
<dbReference type="PANTHER" id="PTHR12121">
    <property type="entry name" value="CARBON CATABOLITE REPRESSOR PROTEIN 4"/>
    <property type="match status" value="1"/>
</dbReference>
<proteinExistence type="predicted"/>
<sequence length="292" mass="34417">MSSVYTRRKLSNFTNNKNDTLSVCTFNVLAPCYKRLSSEYDRESSYDALWEKRHLSIINLLQSLDIHLICLQEFWFKNPSFIKLYKSNLLSKYSFYTLRRTGLLDDGLAILVDSNHFKVLDKYELILNDIGDRIGLLLNLEFNGKNLLLINIHLTFPHHRFESRLRLKQMKTFLELIHNYQISKNLLNKCTIILCGDFNSSYHKDDVYQLIDKQFQSSYKFIHGNEPNVTHLTHRNEQLGVDFIFYKSDILLPVSSELIPRGCNSLTWSDQGEWNLSDHRAILTMFKYKNNQ</sequence>
<dbReference type="InterPro" id="IPR050410">
    <property type="entry name" value="CCR4/nocturin_mRNA_transcr"/>
</dbReference>
<keyword evidence="12" id="KW-1185">Reference proteome</keyword>